<keyword evidence="4 12" id="KW-0732">Signal</keyword>
<reference evidence="14" key="1">
    <citation type="submission" date="2021-01" db="EMBL/GenBank/DDBJ databases">
        <title>A chromosome-scale assembly of European eel, Anguilla anguilla.</title>
        <authorList>
            <person name="Henkel C."/>
            <person name="Jong-Raadsen S.A."/>
            <person name="Dufour S."/>
            <person name="Weltzien F.-A."/>
            <person name="Palstra A.P."/>
            <person name="Pelster B."/>
            <person name="Spaink H.P."/>
            <person name="Van Den Thillart G.E."/>
            <person name="Jansen H."/>
            <person name="Zahm M."/>
            <person name="Klopp C."/>
            <person name="Cedric C."/>
            <person name="Louis A."/>
            <person name="Berthelot C."/>
            <person name="Parey E."/>
            <person name="Roest Crollius H."/>
            <person name="Montfort J."/>
            <person name="Robinson-Rechavi M."/>
            <person name="Bucao C."/>
            <person name="Bouchez O."/>
            <person name="Gislard M."/>
            <person name="Lluch J."/>
            <person name="Milhes M."/>
            <person name="Lampietro C."/>
            <person name="Lopez Roques C."/>
            <person name="Donnadieu C."/>
            <person name="Braasch I."/>
            <person name="Desvignes T."/>
            <person name="Postlethwait J."/>
            <person name="Bobe J."/>
            <person name="Guiguen Y."/>
            <person name="Dirks R."/>
        </authorList>
    </citation>
    <scope>NUCLEOTIDE SEQUENCE</scope>
    <source>
        <strain evidence="14">Tag_6206</strain>
        <tissue evidence="14">Liver</tissue>
    </source>
</reference>
<dbReference type="Proteomes" id="UP001044222">
    <property type="component" value="Chromosome 10"/>
</dbReference>
<dbReference type="InterPro" id="IPR048497">
    <property type="entry name" value="LIF-R-like_Ig-like"/>
</dbReference>
<feature type="compositionally biased region" description="Low complexity" evidence="10">
    <location>
        <begin position="888"/>
        <end position="902"/>
    </location>
</feature>
<keyword evidence="6 11" id="KW-1133">Transmembrane helix</keyword>
<evidence type="ECO:0000256" key="7">
    <source>
        <dbReference type="ARBA" id="ARBA00023136"/>
    </source>
</evidence>
<comment type="caution">
    <text evidence="14">The sequence shown here is derived from an EMBL/GenBank/DDBJ whole genome shotgun (WGS) entry which is preliminary data.</text>
</comment>
<dbReference type="InterPro" id="IPR036116">
    <property type="entry name" value="FN3_sf"/>
</dbReference>
<gene>
    <name evidence="14" type="ORF">ANANG_G00199940</name>
</gene>
<feature type="signal peptide" evidence="12">
    <location>
        <begin position="1"/>
        <end position="20"/>
    </location>
</feature>
<evidence type="ECO:0000256" key="11">
    <source>
        <dbReference type="SAM" id="Phobius"/>
    </source>
</evidence>
<feature type="domain" description="Fibronectin type-III" evidence="13">
    <location>
        <begin position="320"/>
        <end position="415"/>
    </location>
</feature>
<evidence type="ECO:0000256" key="9">
    <source>
        <dbReference type="ARBA" id="ARBA00023180"/>
    </source>
</evidence>
<dbReference type="Pfam" id="PF00041">
    <property type="entry name" value="fn3"/>
    <property type="match status" value="1"/>
</dbReference>
<dbReference type="SMART" id="SM00060">
    <property type="entry name" value="FN3"/>
    <property type="match status" value="4"/>
</dbReference>
<dbReference type="Gene3D" id="2.60.40.10">
    <property type="entry name" value="Immunoglobulins"/>
    <property type="match status" value="6"/>
</dbReference>
<keyword evidence="15" id="KW-1185">Reference proteome</keyword>
<comment type="similarity">
    <text evidence="2">Belongs to the type I cytokine receptor family. Type 2 subfamily.</text>
</comment>
<dbReference type="Pfam" id="PF21177">
    <property type="entry name" value="LIF-R_Ig-like"/>
    <property type="match status" value="1"/>
</dbReference>
<evidence type="ECO:0000256" key="3">
    <source>
        <dbReference type="ARBA" id="ARBA00022692"/>
    </source>
</evidence>
<feature type="compositionally biased region" description="Acidic residues" evidence="10">
    <location>
        <begin position="766"/>
        <end position="776"/>
    </location>
</feature>
<accession>A0A9D3M633</accession>
<evidence type="ECO:0000256" key="6">
    <source>
        <dbReference type="ARBA" id="ARBA00022989"/>
    </source>
</evidence>
<feature type="region of interest" description="Disordered" evidence="10">
    <location>
        <begin position="725"/>
        <end position="947"/>
    </location>
</feature>
<keyword evidence="7 11" id="KW-0472">Membrane</keyword>
<evidence type="ECO:0000256" key="1">
    <source>
        <dbReference type="ARBA" id="ARBA00004479"/>
    </source>
</evidence>
<evidence type="ECO:0000313" key="15">
    <source>
        <dbReference type="Proteomes" id="UP001044222"/>
    </source>
</evidence>
<evidence type="ECO:0000256" key="5">
    <source>
        <dbReference type="ARBA" id="ARBA00022737"/>
    </source>
</evidence>
<dbReference type="InterPro" id="IPR052672">
    <property type="entry name" value="Type1_Cytokine_Rcpt_Type2"/>
</dbReference>
<dbReference type="PANTHER" id="PTHR48423:SF1">
    <property type="entry name" value="INTERLEUKIN-27 RECEPTOR SUBUNIT ALPHA"/>
    <property type="match status" value="1"/>
</dbReference>
<organism evidence="14 15">
    <name type="scientific">Anguilla anguilla</name>
    <name type="common">European freshwater eel</name>
    <name type="synonym">Muraena anguilla</name>
    <dbReference type="NCBI Taxonomy" id="7936"/>
    <lineage>
        <taxon>Eukaryota</taxon>
        <taxon>Metazoa</taxon>
        <taxon>Chordata</taxon>
        <taxon>Craniata</taxon>
        <taxon>Vertebrata</taxon>
        <taxon>Euteleostomi</taxon>
        <taxon>Actinopterygii</taxon>
        <taxon>Neopterygii</taxon>
        <taxon>Teleostei</taxon>
        <taxon>Anguilliformes</taxon>
        <taxon>Anguillidae</taxon>
        <taxon>Anguilla</taxon>
    </lineage>
</organism>
<name>A0A9D3M633_ANGAN</name>
<evidence type="ECO:0000259" key="13">
    <source>
        <dbReference type="PROSITE" id="PS50853"/>
    </source>
</evidence>
<evidence type="ECO:0000256" key="4">
    <source>
        <dbReference type="ARBA" id="ARBA00022729"/>
    </source>
</evidence>
<keyword evidence="5" id="KW-0677">Repeat</keyword>
<dbReference type="EMBL" id="JAFIRN010000010">
    <property type="protein sequence ID" value="KAG5841480.1"/>
    <property type="molecule type" value="Genomic_DNA"/>
</dbReference>
<evidence type="ECO:0000256" key="10">
    <source>
        <dbReference type="SAM" id="MobiDB-lite"/>
    </source>
</evidence>
<proteinExistence type="inferred from homology"/>
<dbReference type="InterPro" id="IPR003961">
    <property type="entry name" value="FN3_dom"/>
</dbReference>
<dbReference type="PANTHER" id="PTHR48423">
    <property type="entry name" value="INTERLEUKIN-27 RECEPTOR SUBUNIT ALPHA"/>
    <property type="match status" value="1"/>
</dbReference>
<dbReference type="CDD" id="cd00063">
    <property type="entry name" value="FN3"/>
    <property type="match status" value="2"/>
</dbReference>
<dbReference type="InterPro" id="IPR013783">
    <property type="entry name" value="Ig-like_fold"/>
</dbReference>
<sequence length="947" mass="103807">MIRWLLWALLVALHTGVSRSQDGLQPPVPQGVRVEPDFGSQVLSISWEKNPASPKLMYDVQVLRTELMEVVYNETMEVRPDSPGKVHHFNWTSGVPLECTSHSVRLRSRDQQRSSDWSPLQTVPGMDIPDNPDAKMYPQDLVVLVGSNMTFCCIMEEGKQFGSFQYLRGPLASVRLSRRSYAGTVTNQLPSTPSGTNVLCFDDNNGLGSGSGAVVFVGYPPGDGNLTCETRDLQSVECQWSAGRETHLRGVRQTFYTLNGRNCTSANELARSGRRGKLQCRLDATLEGGSRVFTLEARNPLGTIHLSDTADLSQRVRPYAPLKVVATETRGRNSNLRWDWGTKGYEALLLECQASVNGSERAFTLEYTGQGLKQAVVTGLEPDEEYSVRIRCRLQSAPWRWGDWSHDYTFRTEEERPDALDAWAWMVTNQTGYIKWKPLSKSHGQILGYRVTYGRPEEEDWKMLSLPQTKHSALLRLGPDGDYIITVIARNSAGESPPASVTVPQFIAGETEGAVPTVRVAGSAGGFDLSLPADANASCGYVVEWCHAGRADCDWAKVSAGNASARIESESFEAGVRYNFSIYACTDRAPELLARREGYVQELVPAQPVSSLMVEQYKRTSGALLSWGDIPLESRRGFISGYSIYRAIGTHLMPIANLTNPDARNYTGATVSLNLDLTTDWLVGEVLIALGAMTAFLILMTVVCYEKRQWVKKTFYPEIPEPKLQEEWSTTPGPFGGRTLDVQPCPHSTVHIVEDPGHGSGKPDPTEDGEEDEESGDSSSDTDSCDPVVLRYYNQVVDEGSRCPPPRTPPPPPWPPHALTSPAAGATQPEVPHTGVPAPDGPRPEPQSPSRTAPSRPNPPTSPPGWVRRVWGYQPQSTWRAPTPETRSLNSSLGSPTSVSSSQFLLPDPEAEEGGAPPPPPGSTACCRANPDSPSTTWFHSLLSGKP</sequence>
<feature type="transmembrane region" description="Helical" evidence="11">
    <location>
        <begin position="681"/>
        <end position="705"/>
    </location>
</feature>
<dbReference type="Pfam" id="PF17971">
    <property type="entry name" value="LIFR_D2"/>
    <property type="match status" value="1"/>
</dbReference>
<keyword evidence="3 11" id="KW-0812">Transmembrane</keyword>
<evidence type="ECO:0000313" key="14">
    <source>
        <dbReference type="EMBL" id="KAG5841480.1"/>
    </source>
</evidence>
<dbReference type="PROSITE" id="PS50853">
    <property type="entry name" value="FN3"/>
    <property type="match status" value="2"/>
</dbReference>
<evidence type="ECO:0000256" key="2">
    <source>
        <dbReference type="ARBA" id="ARBA00008921"/>
    </source>
</evidence>
<dbReference type="GO" id="GO:0005886">
    <property type="term" value="C:plasma membrane"/>
    <property type="evidence" value="ECO:0007669"/>
    <property type="project" value="UniProtKB-ARBA"/>
</dbReference>
<dbReference type="Pfam" id="PF25552">
    <property type="entry name" value="LIFR_D4"/>
    <property type="match status" value="1"/>
</dbReference>
<dbReference type="InterPro" id="IPR040817">
    <property type="entry name" value="LIFR_D2"/>
</dbReference>
<feature type="domain" description="Fibronectin type-III" evidence="13">
    <location>
        <begin position="416"/>
        <end position="511"/>
    </location>
</feature>
<dbReference type="SUPFAM" id="SSF49265">
    <property type="entry name" value="Fibronectin type III"/>
    <property type="match status" value="2"/>
</dbReference>
<keyword evidence="9" id="KW-0325">Glycoprotein</keyword>
<protein>
    <recommendedName>
        <fullName evidence="13">Fibronectin type-III domain-containing protein</fullName>
    </recommendedName>
</protein>
<evidence type="ECO:0000256" key="12">
    <source>
        <dbReference type="SAM" id="SignalP"/>
    </source>
</evidence>
<dbReference type="AlphaFoldDB" id="A0A9D3M633"/>
<comment type="subcellular location">
    <subcellularLocation>
        <location evidence="1">Membrane</location>
        <topology evidence="1">Single-pass type I membrane protein</topology>
    </subcellularLocation>
</comment>
<evidence type="ECO:0000256" key="8">
    <source>
        <dbReference type="ARBA" id="ARBA00023170"/>
    </source>
</evidence>
<keyword evidence="8" id="KW-0675">Receptor</keyword>
<feature type="compositionally biased region" description="Pro residues" evidence="10">
    <location>
        <begin position="803"/>
        <end position="816"/>
    </location>
</feature>
<feature type="chain" id="PRO_5039060497" description="Fibronectin type-III domain-containing protein" evidence="12">
    <location>
        <begin position="21"/>
        <end position="947"/>
    </location>
</feature>